<evidence type="ECO:0000313" key="3">
    <source>
        <dbReference type="Proteomes" id="UP001385892"/>
    </source>
</evidence>
<keyword evidence="1" id="KW-1133">Transmembrane helix</keyword>
<gene>
    <name evidence="2" type="ORF">WKW82_02090</name>
</gene>
<dbReference type="PANTHER" id="PTHR30441:SF8">
    <property type="entry name" value="DUF748 DOMAIN-CONTAINING PROTEIN"/>
    <property type="match status" value="1"/>
</dbReference>
<dbReference type="EMBL" id="JBBKZT010000001">
    <property type="protein sequence ID" value="MEJ8845418.1"/>
    <property type="molecule type" value="Genomic_DNA"/>
</dbReference>
<keyword evidence="1" id="KW-0812">Transmembrane</keyword>
<feature type="transmembrane region" description="Helical" evidence="1">
    <location>
        <begin position="7"/>
        <end position="30"/>
    </location>
</feature>
<name>A0ABU8WD40_9BURK</name>
<dbReference type="Proteomes" id="UP001385892">
    <property type="component" value="Unassembled WGS sequence"/>
</dbReference>
<evidence type="ECO:0000256" key="1">
    <source>
        <dbReference type="SAM" id="Phobius"/>
    </source>
</evidence>
<keyword evidence="1" id="KW-0472">Membrane</keyword>
<organism evidence="2 3">
    <name type="scientific">Variovorax rhizosphaerae</name>
    <dbReference type="NCBI Taxonomy" id="1836200"/>
    <lineage>
        <taxon>Bacteria</taxon>
        <taxon>Pseudomonadati</taxon>
        <taxon>Pseudomonadota</taxon>
        <taxon>Betaproteobacteria</taxon>
        <taxon>Burkholderiales</taxon>
        <taxon>Comamonadaceae</taxon>
        <taxon>Variovorax</taxon>
    </lineage>
</organism>
<accession>A0ABU8WD40</accession>
<evidence type="ECO:0008006" key="4">
    <source>
        <dbReference type="Google" id="ProtNLM"/>
    </source>
</evidence>
<sequence length="435" mass="46230">MTRPGRWIAGIVAALVGLVLIAAGGLAWWLPDDAQLAARVASEFEQRTGVGLRVGSAHWTLRPGLSLVLGELATAQKEPITVRRLVLHASLRELLARRIRIDDVEVEGAMFPRASAREFRGRGDATPEPLGPFAAHPVPVAQVRFEDVTWIDRRGIALAYDGRIEFDAGWMPRNAEVARRGVTPPARLQITREADEVMKWRTDIEVGGGTWNGTATVEALAGDKLRLHADLAPRNVDIAGLTAAFGRQAALVGRINGRTEVTAEGENPVEWARVLHTRTRFTVRPAVLRRFDLARAVRTAGISRGGQTPLDEIAGTLDTQATEEGTVLRYSNLKATSGVLTASGAGTVINRRMDGELTVDIVDGVVGVPLKVGGTLDAPELSLTGGALAGAAIGSAVLPGVGTAIGARLGQRMEKLFGGDDAPKGAAKKKKPVTR</sequence>
<comment type="caution">
    <text evidence="2">The sequence shown here is derived from an EMBL/GenBank/DDBJ whole genome shotgun (WGS) entry which is preliminary data.</text>
</comment>
<proteinExistence type="predicted"/>
<protein>
    <recommendedName>
        <fullName evidence="4">AsmA-like C-terminal domain-containing protein</fullName>
    </recommendedName>
</protein>
<evidence type="ECO:0000313" key="2">
    <source>
        <dbReference type="EMBL" id="MEJ8845418.1"/>
    </source>
</evidence>
<reference evidence="2 3" key="1">
    <citation type="submission" date="2024-03" db="EMBL/GenBank/DDBJ databases">
        <title>Novel species of the genus Variovorax.</title>
        <authorList>
            <person name="Liu Q."/>
            <person name="Xin Y.-H."/>
        </authorList>
    </citation>
    <scope>NUCLEOTIDE SEQUENCE [LARGE SCALE GENOMIC DNA]</scope>
    <source>
        <strain evidence="2 3">KACC 18900</strain>
    </source>
</reference>
<dbReference type="InterPro" id="IPR052894">
    <property type="entry name" value="AsmA-related"/>
</dbReference>
<keyword evidence="3" id="KW-1185">Reference proteome</keyword>
<dbReference type="PANTHER" id="PTHR30441">
    <property type="entry name" value="DUF748 DOMAIN-CONTAINING PROTEIN"/>
    <property type="match status" value="1"/>
</dbReference>
<dbReference type="RefSeq" id="WP_340340585.1">
    <property type="nucleotide sequence ID" value="NZ_JBBKZT010000001.1"/>
</dbReference>